<dbReference type="InterPro" id="IPR002645">
    <property type="entry name" value="STAS_dom"/>
</dbReference>
<dbReference type="Proteomes" id="UP000245506">
    <property type="component" value="Unassembled WGS sequence"/>
</dbReference>
<dbReference type="SUPFAM" id="SSF52091">
    <property type="entry name" value="SpoIIaa-like"/>
    <property type="match status" value="1"/>
</dbReference>
<dbReference type="RefSeq" id="WP_109822709.1">
    <property type="nucleotide sequence ID" value="NZ_QGKL01000021.1"/>
</dbReference>
<keyword evidence="4" id="KW-1185">Reference proteome</keyword>
<feature type="region of interest" description="Disordered" evidence="1">
    <location>
        <begin position="116"/>
        <end position="165"/>
    </location>
</feature>
<evidence type="ECO:0000259" key="2">
    <source>
        <dbReference type="PROSITE" id="PS50801"/>
    </source>
</evidence>
<dbReference type="CDD" id="cd07043">
    <property type="entry name" value="STAS_anti-anti-sigma_factors"/>
    <property type="match status" value="1"/>
</dbReference>
<dbReference type="AlphaFoldDB" id="A0A317CGI0"/>
<comment type="caution">
    <text evidence="3">The sequence shown here is derived from an EMBL/GenBank/DDBJ whole genome shotgun (WGS) entry which is preliminary data.</text>
</comment>
<organism evidence="3 4">
    <name type="scientific">Leucothrix arctica</name>
    <dbReference type="NCBI Taxonomy" id="1481894"/>
    <lineage>
        <taxon>Bacteria</taxon>
        <taxon>Pseudomonadati</taxon>
        <taxon>Pseudomonadota</taxon>
        <taxon>Gammaproteobacteria</taxon>
        <taxon>Thiotrichales</taxon>
        <taxon>Thiotrichaceae</taxon>
        <taxon>Leucothrix</taxon>
    </lineage>
</organism>
<dbReference type="InterPro" id="IPR036513">
    <property type="entry name" value="STAS_dom_sf"/>
</dbReference>
<dbReference type="PROSITE" id="PS50801">
    <property type="entry name" value="STAS"/>
    <property type="match status" value="1"/>
</dbReference>
<feature type="compositionally biased region" description="Basic residues" evidence="1">
    <location>
        <begin position="124"/>
        <end position="139"/>
    </location>
</feature>
<protein>
    <recommendedName>
        <fullName evidence="2">STAS domain-containing protein</fullName>
    </recommendedName>
</protein>
<proteinExistence type="predicted"/>
<gene>
    <name evidence="3" type="ORF">DKT75_07010</name>
</gene>
<dbReference type="EMBL" id="QGKL01000021">
    <property type="protein sequence ID" value="PWQ97281.1"/>
    <property type="molecule type" value="Genomic_DNA"/>
</dbReference>
<evidence type="ECO:0000313" key="3">
    <source>
        <dbReference type="EMBL" id="PWQ97281.1"/>
    </source>
</evidence>
<feature type="compositionally biased region" description="Low complexity" evidence="1">
    <location>
        <begin position="151"/>
        <end position="165"/>
    </location>
</feature>
<reference evidence="3 4" key="1">
    <citation type="submission" date="2018-05" db="EMBL/GenBank/DDBJ databases">
        <title>Leucothrix arctica sp. nov., isolated from Arctic seawater.</title>
        <authorList>
            <person name="Choi A."/>
            <person name="Baek K."/>
        </authorList>
    </citation>
    <scope>NUCLEOTIDE SEQUENCE [LARGE SCALE GENOMIC DNA]</scope>
    <source>
        <strain evidence="3 4">IMCC9719</strain>
    </source>
</reference>
<dbReference type="OrthoDB" id="5291355at2"/>
<name>A0A317CGI0_9GAMM</name>
<dbReference type="Pfam" id="PF12974">
    <property type="entry name" value="Phosphonate-bd"/>
    <property type="match status" value="1"/>
</dbReference>
<feature type="domain" description="STAS" evidence="2">
    <location>
        <begin position="9"/>
        <end position="98"/>
    </location>
</feature>
<accession>A0A317CGI0</accession>
<sequence>MTGKANLYIDNVVDSEAKTLTLLLKGDIDVTAGEVFDTLPEVLADHKVILNFEEVVRVNSMGLAQLMRCLESWKKSGTATEAINLNRMVSMLFKMTGLNRYFGGAGQDIADVEPAEAVPAKGGKPARNRSPQFRRVKRNRGTDADTEETPVASAASEKPAAKPVELASDTDKMTFSVSLQNNQQLTGWYFLNTLLQRRLDRTISMDITQFGQEVALHENAIVFAKPFDACSLIANHNYIPIARPANDSVEVSIVVRTEDSEKSIKDFEGAAVATSAKESFVFLLGRFFCDEYELDSSALSYQFTGNQLTAMRRLLEKDVDMLFMLKENYHLLLELSRAGTNVLEESETGIAYHMLLLSPRFADLQTQLTNEFFNLQDDAQGSRVLKDLGMESWCKPEDDEIAMLQMLYGRYVK</sequence>
<dbReference type="Gene3D" id="3.30.750.24">
    <property type="entry name" value="STAS domain"/>
    <property type="match status" value="1"/>
</dbReference>
<evidence type="ECO:0000256" key="1">
    <source>
        <dbReference type="SAM" id="MobiDB-lite"/>
    </source>
</evidence>
<evidence type="ECO:0000313" key="4">
    <source>
        <dbReference type="Proteomes" id="UP000245506"/>
    </source>
</evidence>
<dbReference type="Pfam" id="PF01740">
    <property type="entry name" value="STAS"/>
    <property type="match status" value="1"/>
</dbReference>